<dbReference type="EnsemblPlants" id="OGLUM11G21620.1">
    <property type="protein sequence ID" value="OGLUM11G21620.1"/>
    <property type="gene ID" value="OGLUM11G21620"/>
</dbReference>
<feature type="compositionally biased region" description="Polar residues" evidence="5">
    <location>
        <begin position="284"/>
        <end position="297"/>
    </location>
</feature>
<dbReference type="SMART" id="SM00575">
    <property type="entry name" value="ZnF_PMZ"/>
    <property type="match status" value="1"/>
</dbReference>
<evidence type="ECO:0000256" key="5">
    <source>
        <dbReference type="SAM" id="MobiDB-lite"/>
    </source>
</evidence>
<sequence length="414" mass="45559">MFNFEAEDDNDTDNDYIPGDESESDEGEEAESIKKQYKQLKKKIKAGQANILDDVAFEGYKTNPVMQDGAEEGGNEEVDSDESIEEIGSDGEVTTRASNYARIKDQIANSNRWNTVICPGILKKLNVYIAESAFCHAISNGAEAYEVKHHEHRFTVQLDKKECSCRYWQLSGLPCPHAIACIFYKTSQLDGYISDCYLVETFKKIYAHFLQPLEGMSSWPEDDRQPLNAPGYIKMPGRPKTERRREAHEPAKATRASKIGTIIRCRKCKQVGHNRSTCDKHNGEGSTTSRPQQVPNPDQYIVLSNTPHISTQSRKRKSVASATISAASMSKTKIPSNQKALQVVRVNATARVATHQGGSTTVNLQAIGSTSASVQIKSGKASVSVSAQEPGNGKGKKPTPGPLLLIPPWESAKL</sequence>
<evidence type="ECO:0000256" key="1">
    <source>
        <dbReference type="ARBA" id="ARBA00022723"/>
    </source>
</evidence>
<organism evidence="7">
    <name type="scientific">Oryza glumipatula</name>
    <dbReference type="NCBI Taxonomy" id="40148"/>
    <lineage>
        <taxon>Eukaryota</taxon>
        <taxon>Viridiplantae</taxon>
        <taxon>Streptophyta</taxon>
        <taxon>Embryophyta</taxon>
        <taxon>Tracheophyta</taxon>
        <taxon>Spermatophyta</taxon>
        <taxon>Magnoliopsida</taxon>
        <taxon>Liliopsida</taxon>
        <taxon>Poales</taxon>
        <taxon>Poaceae</taxon>
        <taxon>BOP clade</taxon>
        <taxon>Oryzoideae</taxon>
        <taxon>Oryzeae</taxon>
        <taxon>Oryzinae</taxon>
        <taxon>Oryza</taxon>
    </lineage>
</organism>
<feature type="compositionally biased region" description="Acidic residues" evidence="5">
    <location>
        <begin position="1"/>
        <end position="30"/>
    </location>
</feature>
<dbReference type="GO" id="GO:0008270">
    <property type="term" value="F:zinc ion binding"/>
    <property type="evidence" value="ECO:0007669"/>
    <property type="project" value="UniProtKB-KW"/>
</dbReference>
<dbReference type="eggNOG" id="ENOG502R23V">
    <property type="taxonomic scope" value="Eukaryota"/>
</dbReference>
<dbReference type="InterPro" id="IPR007527">
    <property type="entry name" value="Znf_SWIM"/>
</dbReference>
<dbReference type="Pfam" id="PF04434">
    <property type="entry name" value="SWIM"/>
    <property type="match status" value="1"/>
</dbReference>
<dbReference type="PANTHER" id="PTHR31973:SF187">
    <property type="entry name" value="MUTATOR TRANSPOSASE MUDRA PROTEIN"/>
    <property type="match status" value="1"/>
</dbReference>
<feature type="region of interest" description="Disordered" evidence="5">
    <location>
        <begin position="1"/>
        <end position="34"/>
    </location>
</feature>
<feature type="region of interest" description="Disordered" evidence="5">
    <location>
        <begin position="224"/>
        <end position="253"/>
    </location>
</feature>
<dbReference type="PROSITE" id="PS50966">
    <property type="entry name" value="ZF_SWIM"/>
    <property type="match status" value="1"/>
</dbReference>
<protein>
    <recommendedName>
        <fullName evidence="6">SWIM-type domain-containing protein</fullName>
    </recommendedName>
</protein>
<dbReference type="Proteomes" id="UP000026961">
    <property type="component" value="Chromosome 11"/>
</dbReference>
<proteinExistence type="predicted"/>
<feature type="compositionally biased region" description="Polar residues" evidence="5">
    <location>
        <begin position="377"/>
        <end position="389"/>
    </location>
</feature>
<dbReference type="AlphaFoldDB" id="A0A0E0BM08"/>
<evidence type="ECO:0000313" key="8">
    <source>
        <dbReference type="Proteomes" id="UP000026961"/>
    </source>
</evidence>
<dbReference type="HOGENOM" id="CLU_055196_1_0_1"/>
<reference evidence="7" key="1">
    <citation type="submission" date="2015-04" db="UniProtKB">
        <authorList>
            <consortium name="EnsemblPlants"/>
        </authorList>
    </citation>
    <scope>IDENTIFICATION</scope>
</reference>
<keyword evidence="2 4" id="KW-0863">Zinc-finger</keyword>
<feature type="region of interest" description="Disordered" evidence="5">
    <location>
        <begin position="64"/>
        <end position="91"/>
    </location>
</feature>
<evidence type="ECO:0000313" key="7">
    <source>
        <dbReference type="EnsemblPlants" id="OGLUM11G21620.1"/>
    </source>
</evidence>
<evidence type="ECO:0000256" key="4">
    <source>
        <dbReference type="PROSITE-ProRule" id="PRU00325"/>
    </source>
</evidence>
<keyword evidence="1" id="KW-0479">Metal-binding</keyword>
<name>A0A0E0BM08_9ORYZ</name>
<dbReference type="InterPro" id="IPR006564">
    <property type="entry name" value="Znf_PMZ"/>
</dbReference>
<dbReference type="STRING" id="40148.A0A0E0BM08"/>
<feature type="compositionally biased region" description="Acidic residues" evidence="5">
    <location>
        <begin position="69"/>
        <end position="89"/>
    </location>
</feature>
<dbReference type="PANTHER" id="PTHR31973">
    <property type="entry name" value="POLYPROTEIN, PUTATIVE-RELATED"/>
    <property type="match status" value="1"/>
</dbReference>
<dbReference type="Gramene" id="OGLUM11G21620.1">
    <property type="protein sequence ID" value="OGLUM11G21620.1"/>
    <property type="gene ID" value="OGLUM11G21620"/>
</dbReference>
<feature type="domain" description="SWIM-type" evidence="6">
    <location>
        <begin position="154"/>
        <end position="186"/>
    </location>
</feature>
<accession>A0A0E0BM08</accession>
<feature type="compositionally biased region" description="Basic and acidic residues" evidence="5">
    <location>
        <begin position="239"/>
        <end position="252"/>
    </location>
</feature>
<reference evidence="7" key="2">
    <citation type="submission" date="2018-05" db="EMBL/GenBank/DDBJ databases">
        <title>OgluRS3 (Oryza glumaepatula Reference Sequence Version 3).</title>
        <authorList>
            <person name="Zhang J."/>
            <person name="Kudrna D."/>
            <person name="Lee S."/>
            <person name="Talag J."/>
            <person name="Welchert J."/>
            <person name="Wing R.A."/>
        </authorList>
    </citation>
    <scope>NUCLEOTIDE SEQUENCE [LARGE SCALE GENOMIC DNA]</scope>
</reference>
<keyword evidence="3" id="KW-0862">Zinc</keyword>
<keyword evidence="8" id="KW-1185">Reference proteome</keyword>
<evidence type="ECO:0000256" key="2">
    <source>
        <dbReference type="ARBA" id="ARBA00022771"/>
    </source>
</evidence>
<feature type="region of interest" description="Disordered" evidence="5">
    <location>
        <begin position="273"/>
        <end position="297"/>
    </location>
</feature>
<evidence type="ECO:0000256" key="3">
    <source>
        <dbReference type="ARBA" id="ARBA00022833"/>
    </source>
</evidence>
<feature type="region of interest" description="Disordered" evidence="5">
    <location>
        <begin position="377"/>
        <end position="414"/>
    </location>
</feature>
<evidence type="ECO:0000259" key="6">
    <source>
        <dbReference type="PROSITE" id="PS50966"/>
    </source>
</evidence>